<dbReference type="EMBL" id="JACHFL010000001">
    <property type="protein sequence ID" value="MBB5361012.1"/>
    <property type="molecule type" value="Genomic_DNA"/>
</dbReference>
<dbReference type="Pfam" id="PF13487">
    <property type="entry name" value="HD_5"/>
    <property type="match status" value="1"/>
</dbReference>
<feature type="region of interest" description="Disordered" evidence="1">
    <location>
        <begin position="1"/>
        <end position="27"/>
    </location>
</feature>
<dbReference type="CDD" id="cd00077">
    <property type="entry name" value="HDc"/>
    <property type="match status" value="1"/>
</dbReference>
<dbReference type="PANTHER" id="PTHR45228:SF4">
    <property type="entry name" value="LIPOPROTEIN"/>
    <property type="match status" value="1"/>
</dbReference>
<keyword evidence="4" id="KW-1185">Reference proteome</keyword>
<evidence type="ECO:0000259" key="2">
    <source>
        <dbReference type="PROSITE" id="PS51832"/>
    </source>
</evidence>
<dbReference type="RefSeq" id="WP_229789520.1">
    <property type="nucleotide sequence ID" value="NZ_JACHFL010000001.1"/>
</dbReference>
<gene>
    <name evidence="3" type="ORF">HNQ08_000083</name>
</gene>
<sequence>MFRRPRTPQPPPLASAEARAPSSSAPAGDMEAVRVLNELLARPTHEGVLEGALSYASFLLGGNLRGYALTHRAQGQDRAAPDRVAAVFGYPKALVGTPLSGPWASLRTRVLSDGSRELYEANPPELHGVLDTCGMRDVALSLVVPINDRGRNMGALVLDRNSSEDIGHAAQELVTRWATAVAPLLGLLESRENWRLAARQVSSAVVEAFESQEFDALGHGQAVAEASVKLGRAVGLAERELDELWFAATLHDLGKIHGEKGHAQVGANFLHGVPHLAQAQKAIRHHHERWDGQGEPDKLVGEDIPLYARILAVANAYVRLGDIERLRGQAGKGLDARLVGLMEKVSAEPPAK</sequence>
<dbReference type="SUPFAM" id="SSF109604">
    <property type="entry name" value="HD-domain/PDEase-like"/>
    <property type="match status" value="1"/>
</dbReference>
<dbReference type="AlphaFoldDB" id="A0A7W8JPY9"/>
<proteinExistence type="predicted"/>
<protein>
    <submittedName>
        <fullName evidence="3">HD-GYP domain-containing protein (C-di-GMP phosphodiesterase class II)</fullName>
    </submittedName>
</protein>
<dbReference type="InterPro" id="IPR003607">
    <property type="entry name" value="HD/PDEase_dom"/>
</dbReference>
<evidence type="ECO:0000313" key="4">
    <source>
        <dbReference type="Proteomes" id="UP000552709"/>
    </source>
</evidence>
<feature type="domain" description="HD-GYP" evidence="2">
    <location>
        <begin position="167"/>
        <end position="352"/>
    </location>
</feature>
<reference evidence="3 4" key="1">
    <citation type="submission" date="2020-08" db="EMBL/GenBank/DDBJ databases">
        <title>Genomic Encyclopedia of Type Strains, Phase IV (KMG-IV): sequencing the most valuable type-strain genomes for metagenomic binning, comparative biology and taxonomic classification.</title>
        <authorList>
            <person name="Goeker M."/>
        </authorList>
    </citation>
    <scope>NUCLEOTIDE SEQUENCE [LARGE SCALE GENOMIC DNA]</scope>
    <source>
        <strain evidence="3 4">DSM 27939</strain>
    </source>
</reference>
<organism evidence="3 4">
    <name type="scientific">Deinococcus humi</name>
    <dbReference type="NCBI Taxonomy" id="662880"/>
    <lineage>
        <taxon>Bacteria</taxon>
        <taxon>Thermotogati</taxon>
        <taxon>Deinococcota</taxon>
        <taxon>Deinococci</taxon>
        <taxon>Deinococcales</taxon>
        <taxon>Deinococcaceae</taxon>
        <taxon>Deinococcus</taxon>
    </lineage>
</organism>
<evidence type="ECO:0000256" key="1">
    <source>
        <dbReference type="SAM" id="MobiDB-lite"/>
    </source>
</evidence>
<dbReference type="PANTHER" id="PTHR45228">
    <property type="entry name" value="CYCLIC DI-GMP PHOSPHODIESTERASE TM_0186-RELATED"/>
    <property type="match status" value="1"/>
</dbReference>
<dbReference type="InterPro" id="IPR052020">
    <property type="entry name" value="Cyclic_di-GMP/3'3'-cGAMP_PDE"/>
</dbReference>
<dbReference type="Gene3D" id="1.10.3210.10">
    <property type="entry name" value="Hypothetical protein af1432"/>
    <property type="match status" value="2"/>
</dbReference>
<comment type="caution">
    <text evidence="3">The sequence shown here is derived from an EMBL/GenBank/DDBJ whole genome shotgun (WGS) entry which is preliminary data.</text>
</comment>
<dbReference type="PROSITE" id="PS51832">
    <property type="entry name" value="HD_GYP"/>
    <property type="match status" value="1"/>
</dbReference>
<dbReference type="Proteomes" id="UP000552709">
    <property type="component" value="Unassembled WGS sequence"/>
</dbReference>
<evidence type="ECO:0000313" key="3">
    <source>
        <dbReference type="EMBL" id="MBB5361012.1"/>
    </source>
</evidence>
<name>A0A7W8JPY9_9DEIO</name>
<dbReference type="SMART" id="SM00471">
    <property type="entry name" value="HDc"/>
    <property type="match status" value="1"/>
</dbReference>
<dbReference type="InterPro" id="IPR037522">
    <property type="entry name" value="HD_GYP_dom"/>
</dbReference>
<accession>A0A7W8JPY9</accession>
<feature type="compositionally biased region" description="Low complexity" evidence="1">
    <location>
        <begin position="14"/>
        <end position="27"/>
    </location>
</feature>